<dbReference type="InterPro" id="IPR001921">
    <property type="entry name" value="Ribosomal_eL8_euk"/>
</dbReference>
<feature type="compositionally biased region" description="Basic and acidic residues" evidence="1">
    <location>
        <begin position="191"/>
        <end position="202"/>
    </location>
</feature>
<dbReference type="GO" id="GO:0005840">
    <property type="term" value="C:ribosome"/>
    <property type="evidence" value="ECO:0007669"/>
    <property type="project" value="UniProtKB-KW"/>
</dbReference>
<evidence type="ECO:0000256" key="1">
    <source>
        <dbReference type="SAM" id="MobiDB-lite"/>
    </source>
</evidence>
<name>A0A8J6DU20_GALPY</name>
<feature type="compositionally biased region" description="Basic and acidic residues" evidence="1">
    <location>
        <begin position="348"/>
        <end position="357"/>
    </location>
</feature>
<feature type="region of interest" description="Disordered" evidence="1">
    <location>
        <begin position="269"/>
        <end position="290"/>
    </location>
</feature>
<gene>
    <name evidence="2" type="ORF">J0S82_020873</name>
</gene>
<reference evidence="2" key="1">
    <citation type="journal article" date="2021" name="Evol. Appl.">
        <title>The genome of the Pyrenean desman and the effects of bottlenecks and inbreeding on the genomic landscape of an endangered species.</title>
        <authorList>
            <person name="Escoda L."/>
            <person name="Castresana J."/>
        </authorList>
    </citation>
    <scope>NUCLEOTIDE SEQUENCE</scope>
    <source>
        <strain evidence="2">IBE-C5619</strain>
    </source>
</reference>
<keyword evidence="3" id="KW-1185">Reference proteome</keyword>
<dbReference type="EMBL" id="JAGFMF010011513">
    <property type="protein sequence ID" value="KAG8520761.1"/>
    <property type="molecule type" value="Genomic_DNA"/>
</dbReference>
<dbReference type="AlphaFoldDB" id="A0A8J6DU20"/>
<evidence type="ECO:0000313" key="2">
    <source>
        <dbReference type="EMBL" id="KAG8520761.1"/>
    </source>
</evidence>
<feature type="region of interest" description="Disordered" evidence="1">
    <location>
        <begin position="328"/>
        <end position="372"/>
    </location>
</feature>
<dbReference type="OrthoDB" id="29563at2759"/>
<sequence>MTTSETPWVYLLEAPPCPYRTATLALGAPRCASLLPCYGHRSSGFENTGLLLSRGLSYTLGPGRTVPLVQLPGVLAVVCLSPGTLDMSPQVQCPLSQKRWWRDWEREEPVECTSRPETECGHVSLPCSQVPIPSVCPPRGHCRQVDTGVDPNAQTSQWPGHHNPLKITDHPKVISAQEEEDQREGGPGSCHCEEARGQEDSKLPAGEKVQEFQHQKGHEGKRDLTHFVKQPCHTKLQLPRTILCKQLKVPPTMNQFTQALDPKQLLNFISGSTDTDQSPKQESSAGGGRTQHGRYELLVFLPAVWKVGDPYCVTKGKANLGVWSTRKLVPPSPSHRQRSPAELGEAVRTNDVDRNNERGGSILGPKSGAPTAKLEEADSGDFALTWAECMLLHLSYIKITNILLQPAVCCLLSHVRQSVEAAPWVSQLHTEEAQAPPSWHSTVFQAPNGSHKALQSHLQGQSSLLLSLLVASWAEALRRDIRGDLSQLHFPSSAAQVQRRAENHWRPGAGDREAEQEGIKSERKICCVHTIPSQDGNNSAISKV</sequence>
<protein>
    <submittedName>
        <fullName evidence="2">60S ribosomal protein L7a</fullName>
    </submittedName>
</protein>
<proteinExistence type="predicted"/>
<keyword evidence="2" id="KW-0687">Ribonucleoprotein</keyword>
<feature type="compositionally biased region" description="Polar residues" evidence="1">
    <location>
        <begin position="269"/>
        <end position="284"/>
    </location>
</feature>
<evidence type="ECO:0000313" key="3">
    <source>
        <dbReference type="Proteomes" id="UP000700334"/>
    </source>
</evidence>
<organism evidence="2 3">
    <name type="scientific">Galemys pyrenaicus</name>
    <name type="common">Iberian desman</name>
    <name type="synonym">Pyrenean desman</name>
    <dbReference type="NCBI Taxonomy" id="202257"/>
    <lineage>
        <taxon>Eukaryota</taxon>
        <taxon>Metazoa</taxon>
        <taxon>Chordata</taxon>
        <taxon>Craniata</taxon>
        <taxon>Vertebrata</taxon>
        <taxon>Euteleostomi</taxon>
        <taxon>Mammalia</taxon>
        <taxon>Eutheria</taxon>
        <taxon>Laurasiatheria</taxon>
        <taxon>Eulipotyphla</taxon>
        <taxon>Talpidae</taxon>
        <taxon>Galemys</taxon>
    </lineage>
</organism>
<keyword evidence="2" id="KW-0689">Ribosomal protein</keyword>
<feature type="region of interest" description="Disordered" evidence="1">
    <location>
        <begin position="499"/>
        <end position="519"/>
    </location>
</feature>
<comment type="caution">
    <text evidence="2">The sequence shown here is derived from an EMBL/GenBank/DDBJ whole genome shotgun (WGS) entry which is preliminary data.</text>
</comment>
<dbReference type="Proteomes" id="UP000700334">
    <property type="component" value="Unassembled WGS sequence"/>
</dbReference>
<dbReference type="PRINTS" id="PR00882">
    <property type="entry name" value="RIBOSOMALL7A"/>
</dbReference>
<accession>A0A8J6DU20</accession>
<feature type="region of interest" description="Disordered" evidence="1">
    <location>
        <begin position="177"/>
        <end position="204"/>
    </location>
</feature>